<dbReference type="GO" id="GO:0006508">
    <property type="term" value="P:proteolysis"/>
    <property type="evidence" value="ECO:0007669"/>
    <property type="project" value="UniProtKB-KW"/>
</dbReference>
<dbReference type="Gene3D" id="2.40.10.120">
    <property type="match status" value="1"/>
</dbReference>
<feature type="region of interest" description="Disordered" evidence="3">
    <location>
        <begin position="1"/>
        <end position="77"/>
    </location>
</feature>
<keyword evidence="4" id="KW-0472">Membrane</keyword>
<dbReference type="EMBL" id="FWXW01000003">
    <property type="protein sequence ID" value="SMC57820.1"/>
    <property type="molecule type" value="Genomic_DNA"/>
</dbReference>
<dbReference type="Proteomes" id="UP000192790">
    <property type="component" value="Unassembled WGS sequence"/>
</dbReference>
<dbReference type="SUPFAM" id="SSF50156">
    <property type="entry name" value="PDZ domain-like"/>
    <property type="match status" value="1"/>
</dbReference>
<keyword evidence="4" id="KW-1133">Transmembrane helix</keyword>
<name>A0A1W2AB30_9FIRM</name>
<dbReference type="SMART" id="SM00228">
    <property type="entry name" value="PDZ"/>
    <property type="match status" value="1"/>
</dbReference>
<dbReference type="Pfam" id="PF13365">
    <property type="entry name" value="Trypsin_2"/>
    <property type="match status" value="1"/>
</dbReference>
<dbReference type="STRING" id="1122930.SAMN02745168_1688"/>
<dbReference type="PANTHER" id="PTHR43343:SF3">
    <property type="entry name" value="PROTEASE DO-LIKE 8, CHLOROPLASTIC"/>
    <property type="match status" value="1"/>
</dbReference>
<dbReference type="SUPFAM" id="SSF50494">
    <property type="entry name" value="Trypsin-like serine proteases"/>
    <property type="match status" value="1"/>
</dbReference>
<dbReference type="InterPro" id="IPR001478">
    <property type="entry name" value="PDZ"/>
</dbReference>
<dbReference type="PROSITE" id="PS50106">
    <property type="entry name" value="PDZ"/>
    <property type="match status" value="1"/>
</dbReference>
<keyword evidence="4" id="KW-0812">Transmembrane</keyword>
<dbReference type="OrthoDB" id="9758917at2"/>
<dbReference type="InterPro" id="IPR001940">
    <property type="entry name" value="Peptidase_S1C"/>
</dbReference>
<keyword evidence="7" id="KW-1185">Reference proteome</keyword>
<dbReference type="InterPro" id="IPR036034">
    <property type="entry name" value="PDZ_sf"/>
</dbReference>
<reference evidence="6 7" key="1">
    <citation type="submission" date="2017-04" db="EMBL/GenBank/DDBJ databases">
        <authorList>
            <person name="Afonso C.L."/>
            <person name="Miller P.J."/>
            <person name="Scott M.A."/>
            <person name="Spackman E."/>
            <person name="Goraichik I."/>
            <person name="Dimitrov K.M."/>
            <person name="Suarez D.L."/>
            <person name="Swayne D.E."/>
        </authorList>
    </citation>
    <scope>NUCLEOTIDE SEQUENCE [LARGE SCALE GENOMIC DNA]</scope>
    <source>
        <strain evidence="6 7">DSM 12816</strain>
    </source>
</reference>
<evidence type="ECO:0000256" key="1">
    <source>
        <dbReference type="ARBA" id="ARBA00022670"/>
    </source>
</evidence>
<dbReference type="InterPro" id="IPR051201">
    <property type="entry name" value="Chloro_Bact_Ser_Proteases"/>
</dbReference>
<dbReference type="Gene3D" id="2.30.42.10">
    <property type="match status" value="1"/>
</dbReference>
<keyword evidence="2" id="KW-0378">Hydrolase</keyword>
<keyword evidence="1 6" id="KW-0645">Protease</keyword>
<dbReference type="AlphaFoldDB" id="A0A1W2AB30"/>
<proteinExistence type="predicted"/>
<evidence type="ECO:0000259" key="5">
    <source>
        <dbReference type="PROSITE" id="PS50106"/>
    </source>
</evidence>
<dbReference type="Pfam" id="PF13180">
    <property type="entry name" value="PDZ_2"/>
    <property type="match status" value="1"/>
</dbReference>
<dbReference type="PRINTS" id="PR00834">
    <property type="entry name" value="PROTEASES2C"/>
</dbReference>
<protein>
    <submittedName>
        <fullName evidence="6">Serine protease Do</fullName>
    </submittedName>
</protein>
<sequence length="462" mass="49425">MWEEEIGGTGKKEERSGETEGTPEKTSVSDYRAESGRTGHTDARDERQYSAWESRYQRQPSPEPDNRTPWEEAPYRSRRRKRSGPLFLIIAVLLIVGISVFIRYSLVNGTPWQPYGSLPSLPFVTSPSSGQQEETTGQTTVERAPVGDGTTLTISSPPGKALTIQDVYREVSPSVVSIMGTLPDATAYGTGIIMSADGYVITNYHVIEGSSAVTVTLQDDEEFDAKLVGGDAQTDLAVLKIDSENLPAAKFGDSGALVVGDSVYAIGNPLGVELKGTLTDGIISAINRDIYVDGRTMTLLQTNAALNSGNSGGPLINVYGQIIGINTIKMSSYSSTIEGLGFAIPISSAKPIIDELIAKGYISGRSAIGITVSDLSDTAAAFYKNVRGAYVESVDTRSNAYKAGMRQGDIITVVNGVEIQSVDDLYAAKEDCGVGDTISVTVYRNGKYLDFEIVLMDASDLS</sequence>
<organism evidence="6 7">
    <name type="scientific">Papillibacter cinnamivorans DSM 12816</name>
    <dbReference type="NCBI Taxonomy" id="1122930"/>
    <lineage>
        <taxon>Bacteria</taxon>
        <taxon>Bacillati</taxon>
        <taxon>Bacillota</taxon>
        <taxon>Clostridia</taxon>
        <taxon>Eubacteriales</taxon>
        <taxon>Oscillospiraceae</taxon>
        <taxon>Papillibacter</taxon>
    </lineage>
</organism>
<accession>A0A1W2AB30</accession>
<feature type="domain" description="PDZ" evidence="5">
    <location>
        <begin position="363"/>
        <end position="446"/>
    </location>
</feature>
<dbReference type="GO" id="GO:0004252">
    <property type="term" value="F:serine-type endopeptidase activity"/>
    <property type="evidence" value="ECO:0007669"/>
    <property type="project" value="InterPro"/>
</dbReference>
<dbReference type="RefSeq" id="WP_159448046.1">
    <property type="nucleotide sequence ID" value="NZ_FWXW01000003.1"/>
</dbReference>
<evidence type="ECO:0000313" key="7">
    <source>
        <dbReference type="Proteomes" id="UP000192790"/>
    </source>
</evidence>
<feature type="region of interest" description="Disordered" evidence="3">
    <location>
        <begin position="125"/>
        <end position="150"/>
    </location>
</feature>
<evidence type="ECO:0000256" key="2">
    <source>
        <dbReference type="ARBA" id="ARBA00022801"/>
    </source>
</evidence>
<evidence type="ECO:0000313" key="6">
    <source>
        <dbReference type="EMBL" id="SMC57820.1"/>
    </source>
</evidence>
<dbReference type="InterPro" id="IPR009003">
    <property type="entry name" value="Peptidase_S1_PA"/>
</dbReference>
<evidence type="ECO:0000256" key="4">
    <source>
        <dbReference type="SAM" id="Phobius"/>
    </source>
</evidence>
<evidence type="ECO:0000256" key="3">
    <source>
        <dbReference type="SAM" id="MobiDB-lite"/>
    </source>
</evidence>
<dbReference type="PANTHER" id="PTHR43343">
    <property type="entry name" value="PEPTIDASE S12"/>
    <property type="match status" value="1"/>
</dbReference>
<feature type="compositionally biased region" description="Basic and acidic residues" evidence="3">
    <location>
        <begin position="64"/>
        <end position="75"/>
    </location>
</feature>
<feature type="compositionally biased region" description="Basic and acidic residues" evidence="3">
    <location>
        <begin position="31"/>
        <end position="48"/>
    </location>
</feature>
<feature type="transmembrane region" description="Helical" evidence="4">
    <location>
        <begin position="86"/>
        <end position="106"/>
    </location>
</feature>
<gene>
    <name evidence="6" type="ORF">SAMN02745168_1688</name>
</gene>
<feature type="compositionally biased region" description="Low complexity" evidence="3">
    <location>
        <begin position="130"/>
        <end position="140"/>
    </location>
</feature>